<dbReference type="InterPro" id="IPR010930">
    <property type="entry name" value="Flg_bb/hook_C_dom"/>
</dbReference>
<comment type="subcellular location">
    <subcellularLocation>
        <location evidence="2">Bacterial flagellum basal body</location>
    </subcellularLocation>
</comment>
<evidence type="ECO:0000259" key="4">
    <source>
        <dbReference type="Pfam" id="PF06429"/>
    </source>
</evidence>
<dbReference type="Pfam" id="PF22692">
    <property type="entry name" value="LlgE_F_G_D1"/>
    <property type="match status" value="1"/>
</dbReference>
<reference evidence="7" key="1">
    <citation type="journal article" date="2019" name="Int. J. Syst. Evol. Microbiol.">
        <title>The Global Catalogue of Microorganisms (GCM) 10K type strain sequencing project: providing services to taxonomists for standard genome sequencing and annotation.</title>
        <authorList>
            <consortium name="The Broad Institute Genomics Platform"/>
            <consortium name="The Broad Institute Genome Sequencing Center for Infectious Disease"/>
            <person name="Wu L."/>
            <person name="Ma J."/>
        </authorList>
    </citation>
    <scope>NUCLEOTIDE SEQUENCE [LARGE SCALE GENOMIC DNA]</scope>
    <source>
        <strain evidence="7">CGMCC 1.12237</strain>
    </source>
</reference>
<dbReference type="Pfam" id="PF00460">
    <property type="entry name" value="Flg_bb_rod"/>
    <property type="match status" value="1"/>
</dbReference>
<comment type="similarity">
    <text evidence="1 2">Belongs to the flagella basal body rod proteins family.</text>
</comment>
<sequence>MLRGLYTAASGMYAQARKTDMLTNNMANINTPGYKEDQGAIRAFPEMLLHHVNSSNPTTNAREVGSINTGVYMQETLPRFIQGDLRETNKNTDLALTDIAGGTAFFSIENNGEMKYTRNGSFTIDQEGTLTTAEGFPVLDENGERILLTSDQFTVTANGVVEQDGMEIARLGIAVTDNPSALIKEGNGLFRTENNDALPIADDALFSVSQGFIEASNVDPSKAMTDMLTAYRAFEANQKVIQAYDKSMDKAVNEIGRVNG</sequence>
<dbReference type="NCBIfam" id="TIGR03506">
    <property type="entry name" value="FlgEFG_subfam"/>
    <property type="match status" value="1"/>
</dbReference>
<dbReference type="SUPFAM" id="SSF117143">
    <property type="entry name" value="Flagellar hook protein flgE"/>
    <property type="match status" value="1"/>
</dbReference>
<evidence type="ECO:0000259" key="3">
    <source>
        <dbReference type="Pfam" id="PF00460"/>
    </source>
</evidence>
<accession>A0ABW0LKK2</accession>
<feature type="domain" description="Flagellar basal body rod protein N-terminal" evidence="3">
    <location>
        <begin position="5"/>
        <end position="35"/>
    </location>
</feature>
<dbReference type="Proteomes" id="UP001596147">
    <property type="component" value="Unassembled WGS sequence"/>
</dbReference>
<dbReference type="NCBIfam" id="TIGR02490">
    <property type="entry name" value="flgF"/>
    <property type="match status" value="1"/>
</dbReference>
<keyword evidence="6" id="KW-0282">Flagellum</keyword>
<dbReference type="InterPro" id="IPR020013">
    <property type="entry name" value="Flagellar_FlgE/F/G"/>
</dbReference>
<dbReference type="RefSeq" id="WP_382354471.1">
    <property type="nucleotide sequence ID" value="NZ_JBHSMC010000027.1"/>
</dbReference>
<proteinExistence type="inferred from homology"/>
<dbReference type="PANTHER" id="PTHR30435">
    <property type="entry name" value="FLAGELLAR PROTEIN"/>
    <property type="match status" value="1"/>
</dbReference>
<dbReference type="InterPro" id="IPR001444">
    <property type="entry name" value="Flag_bb_rod_N"/>
</dbReference>
<dbReference type="InterPro" id="IPR012836">
    <property type="entry name" value="FlgF"/>
</dbReference>
<comment type="caution">
    <text evidence="6">The sequence shown here is derived from an EMBL/GenBank/DDBJ whole genome shotgun (WGS) entry which is preliminary data.</text>
</comment>
<keyword evidence="6" id="KW-0966">Cell projection</keyword>
<dbReference type="InterPro" id="IPR037925">
    <property type="entry name" value="FlgE/F/G-like"/>
</dbReference>
<dbReference type="InterPro" id="IPR053967">
    <property type="entry name" value="LlgE_F_G-like_D1"/>
</dbReference>
<evidence type="ECO:0000313" key="6">
    <source>
        <dbReference type="EMBL" id="MFC5466429.1"/>
    </source>
</evidence>
<dbReference type="InterPro" id="IPR019776">
    <property type="entry name" value="Flagellar_basal_body_rod_CS"/>
</dbReference>
<dbReference type="PROSITE" id="PS00588">
    <property type="entry name" value="FLAGELLA_BB_ROD"/>
    <property type="match status" value="1"/>
</dbReference>
<keyword evidence="2" id="KW-0975">Bacterial flagellum</keyword>
<keyword evidence="6" id="KW-0969">Cilium</keyword>
<evidence type="ECO:0000256" key="1">
    <source>
        <dbReference type="ARBA" id="ARBA00009677"/>
    </source>
</evidence>
<dbReference type="EMBL" id="JBHSMC010000027">
    <property type="protein sequence ID" value="MFC5466429.1"/>
    <property type="molecule type" value="Genomic_DNA"/>
</dbReference>
<name>A0ABW0LKK2_9BACI</name>
<feature type="domain" description="Flagellar basal-body/hook protein C-terminal" evidence="4">
    <location>
        <begin position="210"/>
        <end position="253"/>
    </location>
</feature>
<evidence type="ECO:0000256" key="2">
    <source>
        <dbReference type="RuleBase" id="RU362116"/>
    </source>
</evidence>
<keyword evidence="7" id="KW-1185">Reference proteome</keyword>
<dbReference type="Pfam" id="PF06429">
    <property type="entry name" value="Flg_bbr_C"/>
    <property type="match status" value="1"/>
</dbReference>
<gene>
    <name evidence="6" type="primary">flgF</name>
    <name evidence="6" type="ORF">ACFPM4_17040</name>
</gene>
<organism evidence="6 7">
    <name type="scientific">Lederbergia graminis</name>
    <dbReference type="NCBI Taxonomy" id="735518"/>
    <lineage>
        <taxon>Bacteria</taxon>
        <taxon>Bacillati</taxon>
        <taxon>Bacillota</taxon>
        <taxon>Bacilli</taxon>
        <taxon>Bacillales</taxon>
        <taxon>Bacillaceae</taxon>
        <taxon>Lederbergia</taxon>
    </lineage>
</organism>
<evidence type="ECO:0000313" key="7">
    <source>
        <dbReference type="Proteomes" id="UP001596147"/>
    </source>
</evidence>
<protein>
    <submittedName>
        <fullName evidence="6">Flagellar basal-body rod protein FlgF</fullName>
    </submittedName>
</protein>
<evidence type="ECO:0000259" key="5">
    <source>
        <dbReference type="Pfam" id="PF22692"/>
    </source>
</evidence>
<feature type="domain" description="Flagellar hook protein FlgE/F/G-like D1" evidence="5">
    <location>
        <begin position="102"/>
        <end position="161"/>
    </location>
</feature>
<dbReference type="PANTHER" id="PTHR30435:SF19">
    <property type="entry name" value="FLAGELLAR BASAL-BODY ROD PROTEIN FLGG"/>
    <property type="match status" value="1"/>
</dbReference>